<evidence type="ECO:0000313" key="3">
    <source>
        <dbReference type="Proteomes" id="UP000054217"/>
    </source>
</evidence>
<evidence type="ECO:0000256" key="1">
    <source>
        <dbReference type="SAM" id="MobiDB-lite"/>
    </source>
</evidence>
<name>A0A0C3I906_PISTI</name>
<accession>A0A0C3I906</accession>
<proteinExistence type="predicted"/>
<keyword evidence="3" id="KW-1185">Reference proteome</keyword>
<organism evidence="2 3">
    <name type="scientific">Pisolithus tinctorius Marx 270</name>
    <dbReference type="NCBI Taxonomy" id="870435"/>
    <lineage>
        <taxon>Eukaryota</taxon>
        <taxon>Fungi</taxon>
        <taxon>Dikarya</taxon>
        <taxon>Basidiomycota</taxon>
        <taxon>Agaricomycotina</taxon>
        <taxon>Agaricomycetes</taxon>
        <taxon>Agaricomycetidae</taxon>
        <taxon>Boletales</taxon>
        <taxon>Sclerodermatineae</taxon>
        <taxon>Pisolithaceae</taxon>
        <taxon>Pisolithus</taxon>
    </lineage>
</organism>
<dbReference type="EMBL" id="KN832152">
    <property type="protein sequence ID" value="KIN93597.1"/>
    <property type="molecule type" value="Genomic_DNA"/>
</dbReference>
<reference evidence="3" key="2">
    <citation type="submission" date="2015-01" db="EMBL/GenBank/DDBJ databases">
        <title>Evolutionary Origins and Diversification of the Mycorrhizal Mutualists.</title>
        <authorList>
            <consortium name="DOE Joint Genome Institute"/>
            <consortium name="Mycorrhizal Genomics Consortium"/>
            <person name="Kohler A."/>
            <person name="Kuo A."/>
            <person name="Nagy L.G."/>
            <person name="Floudas D."/>
            <person name="Copeland A."/>
            <person name="Barry K.W."/>
            <person name="Cichocki N."/>
            <person name="Veneault-Fourrey C."/>
            <person name="LaButti K."/>
            <person name="Lindquist E.A."/>
            <person name="Lipzen A."/>
            <person name="Lundell T."/>
            <person name="Morin E."/>
            <person name="Murat C."/>
            <person name="Riley R."/>
            <person name="Ohm R."/>
            <person name="Sun H."/>
            <person name="Tunlid A."/>
            <person name="Henrissat B."/>
            <person name="Grigoriev I.V."/>
            <person name="Hibbett D.S."/>
            <person name="Martin F."/>
        </authorList>
    </citation>
    <scope>NUCLEOTIDE SEQUENCE [LARGE SCALE GENOMIC DNA]</scope>
    <source>
        <strain evidence="3">Marx 270</strain>
    </source>
</reference>
<reference evidence="2 3" key="1">
    <citation type="submission" date="2014-04" db="EMBL/GenBank/DDBJ databases">
        <authorList>
            <consortium name="DOE Joint Genome Institute"/>
            <person name="Kuo A."/>
            <person name="Kohler A."/>
            <person name="Costa M.D."/>
            <person name="Nagy L.G."/>
            <person name="Floudas D."/>
            <person name="Copeland A."/>
            <person name="Barry K.W."/>
            <person name="Cichocki N."/>
            <person name="Veneault-Fourrey C."/>
            <person name="LaButti K."/>
            <person name="Lindquist E.A."/>
            <person name="Lipzen A."/>
            <person name="Lundell T."/>
            <person name="Morin E."/>
            <person name="Murat C."/>
            <person name="Sun H."/>
            <person name="Tunlid A."/>
            <person name="Henrissat B."/>
            <person name="Grigoriev I.V."/>
            <person name="Hibbett D.S."/>
            <person name="Martin F."/>
            <person name="Nordberg H.P."/>
            <person name="Cantor M.N."/>
            <person name="Hua S.X."/>
        </authorList>
    </citation>
    <scope>NUCLEOTIDE SEQUENCE [LARGE SCALE GENOMIC DNA]</scope>
    <source>
        <strain evidence="2 3">Marx 270</strain>
    </source>
</reference>
<evidence type="ECO:0000313" key="2">
    <source>
        <dbReference type="EMBL" id="KIN93597.1"/>
    </source>
</evidence>
<feature type="compositionally biased region" description="Basic residues" evidence="1">
    <location>
        <begin position="147"/>
        <end position="162"/>
    </location>
</feature>
<feature type="region of interest" description="Disordered" evidence="1">
    <location>
        <begin position="130"/>
        <end position="180"/>
    </location>
</feature>
<dbReference type="AlphaFoldDB" id="A0A0C3I906"/>
<dbReference type="STRING" id="870435.A0A0C3I906"/>
<dbReference type="InParanoid" id="A0A0C3I906"/>
<sequence length="242" mass="26549">MPAVAGCMGLPFSLAQKHRMNCLSPSTTHSFATPNGNFILHGQVGRKTRTPPVSLQKITISIWNKLRYLQGALSVAMQEIPSDLEELLADENKNQEERDKERGTAFAGESRSDRCIARYEYFGGDNDVDHDGCAPPSATRRNPISLRTRKPRARRTRGRARGRASGANGRVDGEEVDESSSVKLAKTRSRIRSRAKPRGRIEKKVKVKGVEDIDADVGGEPESGVEPATLVDVALTYSISCM</sequence>
<protein>
    <submittedName>
        <fullName evidence="2">Uncharacterized protein</fullName>
    </submittedName>
</protein>
<dbReference type="Proteomes" id="UP000054217">
    <property type="component" value="Unassembled WGS sequence"/>
</dbReference>
<dbReference type="OrthoDB" id="2614978at2759"/>
<gene>
    <name evidence="2" type="ORF">M404DRAFT_35955</name>
</gene>
<dbReference type="HOGENOM" id="CLU_098364_0_0_1"/>